<dbReference type="EMBL" id="PQWO01000005">
    <property type="protein sequence ID" value="PZD73575.1"/>
    <property type="molecule type" value="Genomic_DNA"/>
</dbReference>
<evidence type="ECO:0000259" key="1">
    <source>
        <dbReference type="Pfam" id="PF13649"/>
    </source>
</evidence>
<dbReference type="Gene3D" id="3.40.50.150">
    <property type="entry name" value="Vaccinia Virus protein VP39"/>
    <property type="match status" value="1"/>
</dbReference>
<feature type="domain" description="Methyltransferase" evidence="1">
    <location>
        <begin position="67"/>
        <end position="158"/>
    </location>
</feature>
<reference evidence="2 3" key="1">
    <citation type="journal article" date="2018" name="Sci. Rep.">
        <title>A novel species of the marine cyanobacterium Acaryochloris with a unique pigment content and lifestyle.</title>
        <authorList>
            <person name="Partensky F."/>
            <person name="Six C."/>
            <person name="Ratin M."/>
            <person name="Garczarek L."/>
            <person name="Vaulot D."/>
            <person name="Probert I."/>
            <person name="Calteau A."/>
            <person name="Gourvil P."/>
            <person name="Marie D."/>
            <person name="Grebert T."/>
            <person name="Bouchier C."/>
            <person name="Le Panse S."/>
            <person name="Gachenot M."/>
            <person name="Rodriguez F."/>
            <person name="Garrido J.L."/>
        </authorList>
    </citation>
    <scope>NUCLEOTIDE SEQUENCE [LARGE SCALE GENOMIC DNA]</scope>
    <source>
        <strain evidence="2 3">RCC1774</strain>
    </source>
</reference>
<dbReference type="InterPro" id="IPR041698">
    <property type="entry name" value="Methyltransf_25"/>
</dbReference>
<comment type="caution">
    <text evidence="2">The sequence shown here is derived from an EMBL/GenBank/DDBJ whole genome shotgun (WGS) entry which is preliminary data.</text>
</comment>
<dbReference type="Pfam" id="PF13649">
    <property type="entry name" value="Methyltransf_25"/>
    <property type="match status" value="1"/>
</dbReference>
<gene>
    <name evidence="2" type="ORF">C1752_02041</name>
</gene>
<dbReference type="Proteomes" id="UP000248857">
    <property type="component" value="Unassembled WGS sequence"/>
</dbReference>
<dbReference type="CDD" id="cd02440">
    <property type="entry name" value="AdoMet_MTases"/>
    <property type="match status" value="1"/>
</dbReference>
<dbReference type="SUPFAM" id="SSF53335">
    <property type="entry name" value="S-adenosyl-L-methionine-dependent methyltransferases"/>
    <property type="match status" value="1"/>
</dbReference>
<dbReference type="InterPro" id="IPR029063">
    <property type="entry name" value="SAM-dependent_MTases_sf"/>
</dbReference>
<organism evidence="2 3">
    <name type="scientific">Acaryochloris thomasi RCC1774</name>
    <dbReference type="NCBI Taxonomy" id="1764569"/>
    <lineage>
        <taxon>Bacteria</taxon>
        <taxon>Bacillati</taxon>
        <taxon>Cyanobacteriota</taxon>
        <taxon>Cyanophyceae</taxon>
        <taxon>Acaryochloridales</taxon>
        <taxon>Acaryochloridaceae</taxon>
        <taxon>Acaryochloris</taxon>
        <taxon>Acaryochloris thomasi</taxon>
    </lineage>
</organism>
<keyword evidence="3" id="KW-1185">Reference proteome</keyword>
<proteinExistence type="predicted"/>
<sequence>MPCCTTSCKAPVNWTLVPRSCLKDMVSDSASAYENHAQKFLNIRDCSTIGIDVLEQWIHSLPVGSDVLEIACGGGIPVTLTLANAGLKLWAVDSSPTLISKFKVRFPDIPVQCTCALDSDYFGRKFSAVISIGLLFLLSADDQVVLISRVSELLSPGGRFLFTAPIEIGTWADMQTGHECRSLGREQYESILRKAQFRILGTYEDEGRNNYYDVERVSWA</sequence>
<protein>
    <recommendedName>
        <fullName evidence="1">Methyltransferase domain-containing protein</fullName>
    </recommendedName>
</protein>
<dbReference type="AlphaFoldDB" id="A0A2W1JQ84"/>
<accession>A0A2W1JQ84</accession>
<evidence type="ECO:0000313" key="2">
    <source>
        <dbReference type="EMBL" id="PZD73575.1"/>
    </source>
</evidence>
<evidence type="ECO:0000313" key="3">
    <source>
        <dbReference type="Proteomes" id="UP000248857"/>
    </source>
</evidence>
<name>A0A2W1JQ84_9CYAN</name>